<proteinExistence type="predicted"/>
<name>A0ABD0JGU7_9CAEN</name>
<reference evidence="9 10" key="1">
    <citation type="journal article" date="2023" name="Sci. Data">
        <title>Genome assembly of the Korean intertidal mud-creeper Batillaria attramentaria.</title>
        <authorList>
            <person name="Patra A.K."/>
            <person name="Ho P.T."/>
            <person name="Jun S."/>
            <person name="Lee S.J."/>
            <person name="Kim Y."/>
            <person name="Won Y.J."/>
        </authorList>
    </citation>
    <scope>NUCLEOTIDE SEQUENCE [LARGE SCALE GENOMIC DNA]</scope>
    <source>
        <strain evidence="9">Wonlab-2016</strain>
    </source>
</reference>
<comment type="subcellular location">
    <subcellularLocation>
        <location evidence="1">Membrane</location>
        <topology evidence="1">Multi-pass membrane protein</topology>
    </subcellularLocation>
</comment>
<dbReference type="AlphaFoldDB" id="A0ABD0JGU7"/>
<feature type="compositionally biased region" description="Polar residues" evidence="7">
    <location>
        <begin position="1059"/>
        <end position="1075"/>
    </location>
</feature>
<evidence type="ECO:0000256" key="2">
    <source>
        <dbReference type="ARBA" id="ARBA00022692"/>
    </source>
</evidence>
<feature type="region of interest" description="Disordered" evidence="7">
    <location>
        <begin position="1105"/>
        <end position="1138"/>
    </location>
</feature>
<dbReference type="PRINTS" id="PR00248">
    <property type="entry name" value="GPCRMGR"/>
</dbReference>
<keyword evidence="10" id="KW-1185">Reference proteome</keyword>
<dbReference type="GO" id="GO:0016020">
    <property type="term" value="C:membrane"/>
    <property type="evidence" value="ECO:0007669"/>
    <property type="project" value="UniProtKB-SubCell"/>
</dbReference>
<dbReference type="Gene3D" id="3.40.50.2300">
    <property type="match status" value="4"/>
</dbReference>
<dbReference type="PANTHER" id="PTHR24060">
    <property type="entry name" value="METABOTROPIC GLUTAMATE RECEPTOR"/>
    <property type="match status" value="1"/>
</dbReference>
<evidence type="ECO:0000256" key="1">
    <source>
        <dbReference type="ARBA" id="ARBA00004141"/>
    </source>
</evidence>
<evidence type="ECO:0000256" key="4">
    <source>
        <dbReference type="ARBA" id="ARBA00023136"/>
    </source>
</evidence>
<evidence type="ECO:0000256" key="3">
    <source>
        <dbReference type="ARBA" id="ARBA00022989"/>
    </source>
</evidence>
<evidence type="ECO:0000259" key="8">
    <source>
        <dbReference type="Pfam" id="PF01094"/>
    </source>
</evidence>
<dbReference type="CDD" id="cd06350">
    <property type="entry name" value="PBP1_GPCR_family_C-like"/>
    <property type="match status" value="1"/>
</dbReference>
<dbReference type="EMBL" id="JACVVK020000444">
    <property type="protein sequence ID" value="KAK7474219.1"/>
    <property type="molecule type" value="Genomic_DNA"/>
</dbReference>
<feature type="domain" description="Receptor ligand binding region" evidence="8">
    <location>
        <begin position="595"/>
        <end position="987"/>
    </location>
</feature>
<dbReference type="InterPro" id="IPR028082">
    <property type="entry name" value="Peripla_BP_I"/>
</dbReference>
<evidence type="ECO:0000313" key="9">
    <source>
        <dbReference type="EMBL" id="KAK7474219.1"/>
    </source>
</evidence>
<dbReference type="InterPro" id="IPR050726">
    <property type="entry name" value="mGluR"/>
</dbReference>
<evidence type="ECO:0000313" key="10">
    <source>
        <dbReference type="Proteomes" id="UP001519460"/>
    </source>
</evidence>
<accession>A0ABD0JGU7</accession>
<evidence type="ECO:0000256" key="7">
    <source>
        <dbReference type="SAM" id="MobiDB-lite"/>
    </source>
</evidence>
<organism evidence="9 10">
    <name type="scientific">Batillaria attramentaria</name>
    <dbReference type="NCBI Taxonomy" id="370345"/>
    <lineage>
        <taxon>Eukaryota</taxon>
        <taxon>Metazoa</taxon>
        <taxon>Spiralia</taxon>
        <taxon>Lophotrochozoa</taxon>
        <taxon>Mollusca</taxon>
        <taxon>Gastropoda</taxon>
        <taxon>Caenogastropoda</taxon>
        <taxon>Sorbeoconcha</taxon>
        <taxon>Cerithioidea</taxon>
        <taxon>Batillariidae</taxon>
        <taxon>Batillaria</taxon>
    </lineage>
</organism>
<keyword evidence="6" id="KW-0325">Glycoprotein</keyword>
<dbReference type="InterPro" id="IPR000337">
    <property type="entry name" value="GPCR_3"/>
</dbReference>
<feature type="domain" description="Receptor ligand binding region" evidence="8">
    <location>
        <begin position="56"/>
        <end position="418"/>
    </location>
</feature>
<dbReference type="InterPro" id="IPR001828">
    <property type="entry name" value="ANF_lig-bd_rcpt"/>
</dbReference>
<dbReference type="SUPFAM" id="SSF53822">
    <property type="entry name" value="Periplasmic binding protein-like I"/>
    <property type="match status" value="2"/>
</dbReference>
<keyword evidence="4" id="KW-0472">Membrane</keyword>
<dbReference type="Proteomes" id="UP001519460">
    <property type="component" value="Unassembled WGS sequence"/>
</dbReference>
<protein>
    <recommendedName>
        <fullName evidence="8">Receptor ligand binding region domain-containing protein</fullName>
    </recommendedName>
</protein>
<dbReference type="Pfam" id="PF01094">
    <property type="entry name" value="ANF_receptor"/>
    <property type="match status" value="2"/>
</dbReference>
<feature type="region of interest" description="Disordered" evidence="7">
    <location>
        <begin position="1051"/>
        <end position="1090"/>
    </location>
</feature>
<keyword evidence="5" id="KW-0675">Receptor</keyword>
<sequence>MNAAIFACLVGRCSGSEANVTLISGDVTLAAMFPVNDAIAADGSCGPYLASSVQNLQAVKWFVDELNRIDYIPGVTIGLDAYRTCGDPEKAVQSTVSLLQKYDDGAGSSGILGLTSTEEAMAVSRLIGSLPADKEVFQISGSATGAALSNRQLYPNFFRVIPPDNLQVQVIVQLLWQLDWNYVAIVYDEDDYGRPAATELRRLAEEKQICVPVFESMPLAKRSSEFANAADSIVQQVKSKFVRGMVILASHDATQEFISRMNNEVSYVELILGEATALRRSALQSSTSSDTLDLAKGALLVSPPYNGLPEFRLYWNDLLENRTAFVAQANHNTWLADYFVQQTGCDVQDDPTCWSDSGVSTKRNDEKMSTEENPGEGLGLYAWYHVKAAAVMAASLKQLHERKCVSGTSGPCQPFKESLNARRVLQTSLQEESISLNEMSSVSTAFSNSFVQFAADGTLKTTPGQDEYSLYNFRKQTGRENFVFKKANLGNLPSVFNPVRMVSKVGSFVSNTLSMQTSNAEFYNEADSALTWTELPAAQCPANRDCVECQKDVSGNVVFMEGDFYVVAMVPVYAKNPINPLQCGEINFSGADLVQAVIFAVNQVNNGNAEFKGVLTGRTVGLVVINTCGTPLLVRQRILDLHSGRLTLPDGRNTSFILPKIMGYVGASYSSNSIAASETLTSIKRPFVEVSGVSTSPALSDREKHPFFMRIVPPDDTQAMVFVDIARSLGANYIQIIYDGSSAYATGLFNETLKKVHGYDICVAQGIAVTPRKTSSEYKWIVDKLRDKSHAKLVIVILHELDIQKTMDAMLPLLTDDNFVFLGSESWGRRQELITGRTKLEGTVVVSLEIAVDQVFKNEFSKLDPRSGSNVWLKYFWEKRKNCYFEKSFQRKDRLPCKDDVARDYEQDTWAPFYINCVYSVVLGFNKSLSQHCGPSARRLCDGLTSERLVAATKEVQLDLYSTGRKNKVFDSNGDGLGGFKVLQVVRDLSSSSSDQMIYKDVGAWTQEGLDLNTEDLKFVGGSKLKSVCPNDLECSGSRFIELDNLNEQRRDLPCTPGDPSSTQNHYGDDQTATGCASHRNPGGPLRIPQPRIVKDKGHACNVVTQQERPRLSQENPYAEPYDLPTGRRSAHPYNKAE</sequence>
<evidence type="ECO:0000256" key="5">
    <source>
        <dbReference type="ARBA" id="ARBA00023170"/>
    </source>
</evidence>
<gene>
    <name evidence="9" type="ORF">BaRGS_00034568</name>
</gene>
<evidence type="ECO:0000256" key="6">
    <source>
        <dbReference type="ARBA" id="ARBA00023180"/>
    </source>
</evidence>
<keyword evidence="2" id="KW-0812">Transmembrane</keyword>
<comment type="caution">
    <text evidence="9">The sequence shown here is derived from an EMBL/GenBank/DDBJ whole genome shotgun (WGS) entry which is preliminary data.</text>
</comment>
<keyword evidence="3" id="KW-1133">Transmembrane helix</keyword>